<dbReference type="RefSeq" id="WP_011808790.1">
    <property type="nucleotide sequence ID" value="NC_008786.1"/>
</dbReference>
<name>A1WGM1_VEREI</name>
<keyword evidence="3" id="KW-0143">Chaperone</keyword>
<dbReference type="CDD" id="cd03112">
    <property type="entry name" value="CobW-like"/>
    <property type="match status" value="1"/>
</dbReference>
<dbReference type="GeneID" id="76459678"/>
<dbReference type="InterPro" id="IPR027417">
    <property type="entry name" value="P-loop_NTPase"/>
</dbReference>
<organism evidence="8 9">
    <name type="scientific">Verminephrobacter eiseniae (strain EF01-2)</name>
    <dbReference type="NCBI Taxonomy" id="391735"/>
    <lineage>
        <taxon>Bacteria</taxon>
        <taxon>Pseudomonadati</taxon>
        <taxon>Pseudomonadota</taxon>
        <taxon>Betaproteobacteria</taxon>
        <taxon>Burkholderiales</taxon>
        <taxon>Comamonadaceae</taxon>
        <taxon>Verminephrobacter</taxon>
    </lineage>
</organism>
<dbReference type="InterPro" id="IPR051316">
    <property type="entry name" value="Zinc-reg_GTPase_activator"/>
</dbReference>
<dbReference type="InterPro" id="IPR003495">
    <property type="entry name" value="CobW/HypB/UreG_nucleotide-bd"/>
</dbReference>
<accession>A1WGM1</accession>
<dbReference type="STRING" id="391735.Veis_1001"/>
<feature type="domain" description="CobW C-terminal" evidence="7">
    <location>
        <begin position="238"/>
        <end position="332"/>
    </location>
</feature>
<protein>
    <submittedName>
        <fullName evidence="8">Cobalamin synthesis protein, P47K</fullName>
    </submittedName>
</protein>
<dbReference type="AlphaFoldDB" id="A1WGM1"/>
<dbReference type="HOGENOM" id="CLU_017452_0_2_4"/>
<evidence type="ECO:0000256" key="1">
    <source>
        <dbReference type="ARBA" id="ARBA00022741"/>
    </source>
</evidence>
<evidence type="ECO:0000256" key="4">
    <source>
        <dbReference type="ARBA" id="ARBA00034320"/>
    </source>
</evidence>
<evidence type="ECO:0000256" key="5">
    <source>
        <dbReference type="ARBA" id="ARBA00045658"/>
    </source>
</evidence>
<dbReference type="Pfam" id="PF07683">
    <property type="entry name" value="CobW_C"/>
    <property type="match status" value="1"/>
</dbReference>
<gene>
    <name evidence="8" type="ordered locus">Veis_1001</name>
</gene>
<dbReference type="InterPro" id="IPR011629">
    <property type="entry name" value="CobW-like_C"/>
</dbReference>
<dbReference type="GO" id="GO:0005737">
    <property type="term" value="C:cytoplasm"/>
    <property type="evidence" value="ECO:0007669"/>
    <property type="project" value="TreeGrafter"/>
</dbReference>
<dbReference type="Gene3D" id="3.40.50.300">
    <property type="entry name" value="P-loop containing nucleotide triphosphate hydrolases"/>
    <property type="match status" value="1"/>
</dbReference>
<dbReference type="Proteomes" id="UP000000374">
    <property type="component" value="Chromosome"/>
</dbReference>
<comment type="catalytic activity">
    <reaction evidence="6">
        <text>GTP + H2O = GDP + phosphate + H(+)</text>
        <dbReference type="Rhea" id="RHEA:19669"/>
        <dbReference type="ChEBI" id="CHEBI:15377"/>
        <dbReference type="ChEBI" id="CHEBI:15378"/>
        <dbReference type="ChEBI" id="CHEBI:37565"/>
        <dbReference type="ChEBI" id="CHEBI:43474"/>
        <dbReference type="ChEBI" id="CHEBI:58189"/>
    </reaction>
    <physiologicalReaction direction="left-to-right" evidence="6">
        <dbReference type="Rhea" id="RHEA:19670"/>
    </physiologicalReaction>
</comment>
<dbReference type="GO" id="GO:0000166">
    <property type="term" value="F:nucleotide binding"/>
    <property type="evidence" value="ECO:0007669"/>
    <property type="project" value="UniProtKB-KW"/>
</dbReference>
<dbReference type="SMART" id="SM00833">
    <property type="entry name" value="CobW_C"/>
    <property type="match status" value="1"/>
</dbReference>
<sequence length="337" mass="36646">MDSRLPVNVLTGFLGSGKTSLLNRLLRDLAFSHCAVLINEFGTIGIDHHLVEAVDGDLVLLSSGCVCCTIRGDLRAAIRGLYERRERGAVAPFTRLLIETTGLADPTPVLATVMHDPVLRAHLRAGNVITTVDAVHAHGQLERHPQSRKQVAVADRLVVTKAELASPGALAALLQELAQLNPAALVCLAGPKALDAQALLGQDMFQEQGKSEELGRWLDAARQRRYAPEQHGGAHGGIESFVLEPGNDVDWLAFSLWLSLLLHRHGEQVLRVKGLIHVAGASTPVAIHGVQQLMHPPLHLTRWPQGWHRSCLVFIVQGLAPEQVQASWRNCQRHLAA</sequence>
<dbReference type="PANTHER" id="PTHR13748">
    <property type="entry name" value="COBW-RELATED"/>
    <property type="match status" value="1"/>
</dbReference>
<dbReference type="Pfam" id="PF02492">
    <property type="entry name" value="cobW"/>
    <property type="match status" value="1"/>
</dbReference>
<dbReference type="SUPFAM" id="SSF52540">
    <property type="entry name" value="P-loop containing nucleoside triphosphate hydrolases"/>
    <property type="match status" value="1"/>
</dbReference>
<dbReference type="eggNOG" id="COG0523">
    <property type="taxonomic scope" value="Bacteria"/>
</dbReference>
<comment type="function">
    <text evidence="5">Zinc chaperone that directly transfers zinc cofactor to target proteins, thereby activating them. Zinc is transferred from the CXCC motif in the GTPase domain to the zinc binding site in target proteins in a process requiring GTP hydrolysis.</text>
</comment>
<evidence type="ECO:0000256" key="2">
    <source>
        <dbReference type="ARBA" id="ARBA00022801"/>
    </source>
</evidence>
<keyword evidence="9" id="KW-1185">Reference proteome</keyword>
<dbReference type="Gene3D" id="3.30.1220.10">
    <property type="entry name" value="CobW-like, C-terminal domain"/>
    <property type="match status" value="1"/>
</dbReference>
<dbReference type="PANTHER" id="PTHR13748:SF62">
    <property type="entry name" value="COBW DOMAIN-CONTAINING PROTEIN"/>
    <property type="match status" value="1"/>
</dbReference>
<reference evidence="9" key="1">
    <citation type="submission" date="2006-12" db="EMBL/GenBank/DDBJ databases">
        <title>Complete sequence of chromosome 1 of Verminephrobacter eiseniae EF01-2.</title>
        <authorList>
            <person name="Copeland A."/>
            <person name="Lucas S."/>
            <person name="Lapidus A."/>
            <person name="Barry K."/>
            <person name="Detter J.C."/>
            <person name="Glavina del Rio T."/>
            <person name="Dalin E."/>
            <person name="Tice H."/>
            <person name="Pitluck S."/>
            <person name="Chertkov O."/>
            <person name="Brettin T."/>
            <person name="Bruce D."/>
            <person name="Han C."/>
            <person name="Tapia R."/>
            <person name="Gilna P."/>
            <person name="Schmutz J."/>
            <person name="Larimer F."/>
            <person name="Land M."/>
            <person name="Hauser L."/>
            <person name="Kyrpides N."/>
            <person name="Kim E."/>
            <person name="Stahl D."/>
            <person name="Richardson P."/>
        </authorList>
    </citation>
    <scope>NUCLEOTIDE SEQUENCE [LARGE SCALE GENOMIC DNA]</scope>
    <source>
        <strain evidence="9">EF01-2</strain>
    </source>
</reference>
<keyword evidence="2" id="KW-0378">Hydrolase</keyword>
<dbReference type="SUPFAM" id="SSF90002">
    <property type="entry name" value="Hypothetical protein YjiA, C-terminal domain"/>
    <property type="match status" value="1"/>
</dbReference>
<evidence type="ECO:0000313" key="9">
    <source>
        <dbReference type="Proteomes" id="UP000000374"/>
    </source>
</evidence>
<dbReference type="KEGG" id="vei:Veis_1001"/>
<evidence type="ECO:0000256" key="6">
    <source>
        <dbReference type="ARBA" id="ARBA00049117"/>
    </source>
</evidence>
<dbReference type="InterPro" id="IPR036627">
    <property type="entry name" value="CobW-likC_sf"/>
</dbReference>
<dbReference type="OrthoDB" id="9808822at2"/>
<evidence type="ECO:0000256" key="3">
    <source>
        <dbReference type="ARBA" id="ARBA00023186"/>
    </source>
</evidence>
<dbReference type="GO" id="GO:0016787">
    <property type="term" value="F:hydrolase activity"/>
    <property type="evidence" value="ECO:0007669"/>
    <property type="project" value="UniProtKB-KW"/>
</dbReference>
<comment type="similarity">
    <text evidence="4">Belongs to the SIMIBI class G3E GTPase family. ZNG1 subfamily.</text>
</comment>
<evidence type="ECO:0000259" key="7">
    <source>
        <dbReference type="SMART" id="SM00833"/>
    </source>
</evidence>
<evidence type="ECO:0000313" key="8">
    <source>
        <dbReference type="EMBL" id="ABM56778.1"/>
    </source>
</evidence>
<dbReference type="EMBL" id="CP000542">
    <property type="protein sequence ID" value="ABM56778.1"/>
    <property type="molecule type" value="Genomic_DNA"/>
</dbReference>
<keyword evidence="1" id="KW-0547">Nucleotide-binding</keyword>
<proteinExistence type="inferred from homology"/>